<proteinExistence type="predicted"/>
<dbReference type="RefSeq" id="WP_015899572.1">
    <property type="nucleotide sequence ID" value="NC_012121.1"/>
</dbReference>
<dbReference type="GeneID" id="93795243"/>
<name>B9DK95_STACT</name>
<reference evidence="1 2" key="1">
    <citation type="journal article" date="2009" name="Appl. Environ. Microbiol.">
        <title>Genome analysis of the meat starter culture bacterium Staphylococcus carnosus TM300.</title>
        <authorList>
            <person name="Rosenstein R."/>
            <person name="Nerz C."/>
            <person name="Biswas L."/>
            <person name="Resch A."/>
            <person name="Raddatz G."/>
            <person name="Schuster S.C."/>
            <person name="Goetz F."/>
        </authorList>
    </citation>
    <scope>NUCLEOTIDE SEQUENCE [LARGE SCALE GENOMIC DNA]</scope>
    <source>
        <strain evidence="1 2">TM300</strain>
    </source>
</reference>
<dbReference type="Proteomes" id="UP000000444">
    <property type="component" value="Chromosome"/>
</dbReference>
<keyword evidence="2" id="KW-1185">Reference proteome</keyword>
<gene>
    <name evidence="1" type="ordered locus">Sca_0314</name>
</gene>
<sequence>MIQLLNTIYHYQVSTSFTIENKSDIDCLKNGLLQSERFLNHPIYKTMKSPNPNISFTFSLRHESLKDIYIQMLRVQELDFKIDFNLDITNLFNNPEEFKTMETR</sequence>
<dbReference type="HOGENOM" id="CLU_2248451_0_0_9"/>
<evidence type="ECO:0000313" key="2">
    <source>
        <dbReference type="Proteomes" id="UP000000444"/>
    </source>
</evidence>
<dbReference type="OrthoDB" id="9816335at2"/>
<evidence type="ECO:0000313" key="1">
    <source>
        <dbReference type="EMBL" id="CAL27227.1"/>
    </source>
</evidence>
<organism evidence="1 2">
    <name type="scientific">Staphylococcus carnosus (strain TM300)</name>
    <dbReference type="NCBI Taxonomy" id="396513"/>
    <lineage>
        <taxon>Bacteria</taxon>
        <taxon>Bacillati</taxon>
        <taxon>Bacillota</taxon>
        <taxon>Bacilli</taxon>
        <taxon>Bacillales</taxon>
        <taxon>Staphylococcaceae</taxon>
        <taxon>Staphylococcus</taxon>
    </lineage>
</organism>
<accession>B9DK95</accession>
<protein>
    <submittedName>
        <fullName evidence="1">Truncated AraC/XylS family transcriptional regulator (Fragment 2)</fullName>
    </submittedName>
</protein>
<dbReference type="BioCyc" id="SCAR396513:SCA_RS01605-MONOMER"/>
<dbReference type="KEGG" id="sca:SCA_0314"/>
<dbReference type="AlphaFoldDB" id="B9DK95"/>
<dbReference type="EMBL" id="AM295250">
    <property type="protein sequence ID" value="CAL27227.1"/>
    <property type="molecule type" value="Genomic_DNA"/>
</dbReference>